<feature type="transmembrane region" description="Helical" evidence="6">
    <location>
        <begin position="211"/>
        <end position="231"/>
    </location>
</feature>
<reference evidence="8 9" key="1">
    <citation type="submission" date="2024-05" db="EMBL/GenBank/DDBJ databases">
        <authorList>
            <person name="Duchaud E."/>
        </authorList>
    </citation>
    <scope>NUCLEOTIDE SEQUENCE [LARGE SCALE GENOMIC DNA]</scope>
    <source>
        <strain evidence="8">Ena-SAMPLE-TAB-13-05-2024-13:56:06:370-140308</strain>
    </source>
</reference>
<evidence type="ECO:0000256" key="1">
    <source>
        <dbReference type="ARBA" id="ARBA00004141"/>
    </source>
</evidence>
<dbReference type="InterPro" id="IPR011701">
    <property type="entry name" value="MFS"/>
</dbReference>
<keyword evidence="5 6" id="KW-0472">Membrane</keyword>
<comment type="subcellular location">
    <subcellularLocation>
        <location evidence="1">Membrane</location>
        <topology evidence="1">Multi-pass membrane protein</topology>
    </subcellularLocation>
</comment>
<evidence type="ECO:0000313" key="9">
    <source>
        <dbReference type="Proteomes" id="UP001497527"/>
    </source>
</evidence>
<dbReference type="InterPro" id="IPR050930">
    <property type="entry name" value="MFS_Vesicular_Transporter"/>
</dbReference>
<keyword evidence="9" id="KW-1185">Reference proteome</keyword>
<feature type="transmembrane region" description="Helical" evidence="6">
    <location>
        <begin position="44"/>
        <end position="65"/>
    </location>
</feature>
<keyword evidence="4 6" id="KW-1133">Transmembrane helix</keyword>
<dbReference type="EMBL" id="CAXJIO010000010">
    <property type="protein sequence ID" value="CAL2101644.1"/>
    <property type="molecule type" value="Genomic_DNA"/>
</dbReference>
<feature type="domain" description="Major facilitator superfamily (MFS) profile" evidence="7">
    <location>
        <begin position="19"/>
        <end position="386"/>
    </location>
</feature>
<evidence type="ECO:0000256" key="2">
    <source>
        <dbReference type="ARBA" id="ARBA00022448"/>
    </source>
</evidence>
<keyword evidence="2" id="KW-0813">Transport</keyword>
<feature type="transmembrane region" description="Helical" evidence="6">
    <location>
        <begin position="85"/>
        <end position="102"/>
    </location>
</feature>
<sequence length="390" mass="42039">MLLTTKGITYKKQSSSFRGALRSSWVMAFAGLGDAILYPLLPVYGAELGFSALFIGILLSINRFVRIISNTHIANLINQIGMKKMLIATSMLATLTTFVYGLKLGAVLFLIARVLWGLSYSGLKIATLNYASKSEKNAGLAFGLTTAIKSLGSLFVLWFGSYLIAAAGVQKGLFVIASLSLIGILLAFTLPSIPSESKAVNTKQTFYPSTINILVFLMSLTVDGIMVVALSNLIGSTMEISEVLILVAFYLFLKKLFTLLFSILSGVLSIKIQPSILFSVGVICVIFALLLIVVGFPIVGIIVAFLFNTMVVTFSPLVAIEQQKENKNSLQAISSVSTWWDLGAALGAFIGIILVNALGVQTLFLILSITLTILFIIYIIQNATTNRSTI</sequence>
<organism evidence="8 9">
    <name type="scientific">Tenacibaculum polynesiense</name>
    <dbReference type="NCBI Taxonomy" id="3137857"/>
    <lineage>
        <taxon>Bacteria</taxon>
        <taxon>Pseudomonadati</taxon>
        <taxon>Bacteroidota</taxon>
        <taxon>Flavobacteriia</taxon>
        <taxon>Flavobacteriales</taxon>
        <taxon>Flavobacteriaceae</taxon>
        <taxon>Tenacibaculum</taxon>
    </lineage>
</organism>
<evidence type="ECO:0000259" key="7">
    <source>
        <dbReference type="PROSITE" id="PS50850"/>
    </source>
</evidence>
<dbReference type="SUPFAM" id="SSF103473">
    <property type="entry name" value="MFS general substrate transporter"/>
    <property type="match status" value="1"/>
</dbReference>
<name>A0ABM9P824_9FLAO</name>
<dbReference type="RefSeq" id="WP_348715198.1">
    <property type="nucleotide sequence ID" value="NZ_CAXJIO010000010.1"/>
</dbReference>
<feature type="transmembrane region" description="Helical" evidence="6">
    <location>
        <begin position="276"/>
        <end position="295"/>
    </location>
</feature>
<proteinExistence type="predicted"/>
<dbReference type="PANTHER" id="PTHR23506">
    <property type="entry name" value="GH10249P"/>
    <property type="match status" value="1"/>
</dbReference>
<dbReference type="InterPro" id="IPR036259">
    <property type="entry name" value="MFS_trans_sf"/>
</dbReference>
<dbReference type="Pfam" id="PF07690">
    <property type="entry name" value="MFS_1"/>
    <property type="match status" value="1"/>
</dbReference>
<feature type="transmembrane region" description="Helical" evidence="6">
    <location>
        <begin position="360"/>
        <end position="380"/>
    </location>
</feature>
<evidence type="ECO:0000256" key="6">
    <source>
        <dbReference type="SAM" id="Phobius"/>
    </source>
</evidence>
<protein>
    <submittedName>
        <fullName evidence="8">MFS domain-containing protein</fullName>
    </submittedName>
</protein>
<feature type="transmembrane region" description="Helical" evidence="6">
    <location>
        <begin position="332"/>
        <end position="354"/>
    </location>
</feature>
<keyword evidence="3 6" id="KW-0812">Transmembrane</keyword>
<dbReference type="PANTHER" id="PTHR23506:SF23">
    <property type="entry name" value="GH10249P"/>
    <property type="match status" value="1"/>
</dbReference>
<evidence type="ECO:0000256" key="4">
    <source>
        <dbReference type="ARBA" id="ARBA00022989"/>
    </source>
</evidence>
<feature type="transmembrane region" description="Helical" evidence="6">
    <location>
        <begin position="301"/>
        <end position="320"/>
    </location>
</feature>
<gene>
    <name evidence="8" type="ORF">T190423A01A_10207</name>
</gene>
<feature type="transmembrane region" description="Helical" evidence="6">
    <location>
        <begin position="243"/>
        <end position="264"/>
    </location>
</feature>
<feature type="transmembrane region" description="Helical" evidence="6">
    <location>
        <begin position="172"/>
        <end position="190"/>
    </location>
</feature>
<feature type="transmembrane region" description="Helical" evidence="6">
    <location>
        <begin position="138"/>
        <end position="160"/>
    </location>
</feature>
<evidence type="ECO:0000313" key="8">
    <source>
        <dbReference type="EMBL" id="CAL2101644.1"/>
    </source>
</evidence>
<dbReference type="Gene3D" id="1.20.1250.20">
    <property type="entry name" value="MFS general substrate transporter like domains"/>
    <property type="match status" value="2"/>
</dbReference>
<evidence type="ECO:0000256" key="3">
    <source>
        <dbReference type="ARBA" id="ARBA00022692"/>
    </source>
</evidence>
<feature type="transmembrane region" description="Helical" evidence="6">
    <location>
        <begin position="20"/>
        <end position="38"/>
    </location>
</feature>
<dbReference type="InterPro" id="IPR020846">
    <property type="entry name" value="MFS_dom"/>
</dbReference>
<dbReference type="PROSITE" id="PS50850">
    <property type="entry name" value="MFS"/>
    <property type="match status" value="1"/>
</dbReference>
<feature type="transmembrane region" description="Helical" evidence="6">
    <location>
        <begin position="108"/>
        <end position="126"/>
    </location>
</feature>
<comment type="caution">
    <text evidence="8">The sequence shown here is derived from an EMBL/GenBank/DDBJ whole genome shotgun (WGS) entry which is preliminary data.</text>
</comment>
<dbReference type="Proteomes" id="UP001497527">
    <property type="component" value="Unassembled WGS sequence"/>
</dbReference>
<accession>A0ABM9P824</accession>
<evidence type="ECO:0000256" key="5">
    <source>
        <dbReference type="ARBA" id="ARBA00023136"/>
    </source>
</evidence>